<dbReference type="RefSeq" id="WP_237759059.1">
    <property type="nucleotide sequence ID" value="NZ_CAAAHV010000004.1"/>
</dbReference>
<keyword evidence="3" id="KW-1185">Reference proteome</keyword>
<dbReference type="AlphaFoldDB" id="A0A378I7E4"/>
<evidence type="ECO:0000313" key="3">
    <source>
        <dbReference type="Proteomes" id="UP000054735"/>
    </source>
</evidence>
<reference evidence="1 3" key="1">
    <citation type="submission" date="2015-11" db="EMBL/GenBank/DDBJ databases">
        <title>Genomic analysis of 38 Legionella species identifies large and diverse effector repertoires.</title>
        <authorList>
            <person name="Burstein D."/>
            <person name="Amaro F."/>
            <person name="Zusman T."/>
            <person name="Lifshitz Z."/>
            <person name="Cohen O."/>
            <person name="Gilbert J.A."/>
            <person name="Pupko T."/>
            <person name="Shuman H.A."/>
            <person name="Segal G."/>
        </authorList>
    </citation>
    <scope>NUCLEOTIDE SEQUENCE [LARGE SCALE GENOMIC DNA]</scope>
    <source>
        <strain evidence="1 3">CDC#1407-AL-14</strain>
    </source>
</reference>
<sequence length="179" mass="20784">MEGPMLTCPIVIKKINRPSTEITNKALPGFHYSDTFSGVLSADSNHSIEKIAKLFFNSSPQWARKLLYLRNRLVGWLGLKTSDIPSDKEFDTQLIIGKRIGLFRLYDFTDDELLFGEDDKHLDVRIVILRTTRTIKLTTLIRYKNIWGKLYFIIIRIFHQQIIKSQLINLITQLSCDEP</sequence>
<protein>
    <submittedName>
        <fullName evidence="2">Protein of uncharacterized function (DUF2867)</fullName>
    </submittedName>
</protein>
<dbReference type="Proteomes" id="UP000255066">
    <property type="component" value="Unassembled WGS sequence"/>
</dbReference>
<accession>A0A378I7E4</accession>
<dbReference type="EMBL" id="LNXT01000048">
    <property type="protein sequence ID" value="KTC68142.1"/>
    <property type="molecule type" value="Genomic_DNA"/>
</dbReference>
<dbReference type="STRING" id="28083.Lbir_2744"/>
<organism evidence="2 4">
    <name type="scientific">Legionella birminghamensis</name>
    <dbReference type="NCBI Taxonomy" id="28083"/>
    <lineage>
        <taxon>Bacteria</taxon>
        <taxon>Pseudomonadati</taxon>
        <taxon>Pseudomonadota</taxon>
        <taxon>Gammaproteobacteria</taxon>
        <taxon>Legionellales</taxon>
        <taxon>Legionellaceae</taxon>
        <taxon>Legionella</taxon>
    </lineage>
</organism>
<evidence type="ECO:0000313" key="4">
    <source>
        <dbReference type="Proteomes" id="UP000255066"/>
    </source>
</evidence>
<evidence type="ECO:0000313" key="2">
    <source>
        <dbReference type="EMBL" id="STX31148.1"/>
    </source>
</evidence>
<dbReference type="Pfam" id="PF11066">
    <property type="entry name" value="DUF2867"/>
    <property type="match status" value="1"/>
</dbReference>
<dbReference type="Proteomes" id="UP000054735">
    <property type="component" value="Unassembled WGS sequence"/>
</dbReference>
<gene>
    <name evidence="1" type="ORF">Lbir_2744</name>
    <name evidence="2" type="ORF">NCTC12437_00918</name>
</gene>
<dbReference type="InterPro" id="IPR021295">
    <property type="entry name" value="DUF2867"/>
</dbReference>
<proteinExistence type="predicted"/>
<reference evidence="2 4" key="2">
    <citation type="submission" date="2018-06" db="EMBL/GenBank/DDBJ databases">
        <authorList>
            <consortium name="Pathogen Informatics"/>
            <person name="Doyle S."/>
        </authorList>
    </citation>
    <scope>NUCLEOTIDE SEQUENCE [LARGE SCALE GENOMIC DNA]</scope>
    <source>
        <strain evidence="2 4">NCTC12437</strain>
    </source>
</reference>
<evidence type="ECO:0000313" key="1">
    <source>
        <dbReference type="EMBL" id="KTC68142.1"/>
    </source>
</evidence>
<dbReference type="EMBL" id="UGNW01000001">
    <property type="protein sequence ID" value="STX31148.1"/>
    <property type="molecule type" value="Genomic_DNA"/>
</dbReference>
<name>A0A378I7E4_9GAMM</name>